<name>A0ACC1QR24_9HYPO</name>
<evidence type="ECO:0000313" key="2">
    <source>
        <dbReference type="Proteomes" id="UP001148737"/>
    </source>
</evidence>
<dbReference type="Proteomes" id="UP001148737">
    <property type="component" value="Unassembled WGS sequence"/>
</dbReference>
<reference evidence="1" key="1">
    <citation type="submission" date="2022-07" db="EMBL/GenBank/DDBJ databases">
        <title>Genome Sequence of Lecanicillium saksenae.</title>
        <authorList>
            <person name="Buettner E."/>
        </authorList>
    </citation>
    <scope>NUCLEOTIDE SEQUENCE</scope>
    <source>
        <strain evidence="1">VT-O1</strain>
    </source>
</reference>
<accession>A0ACC1QR24</accession>
<keyword evidence="2" id="KW-1185">Reference proteome</keyword>
<organism evidence="1 2">
    <name type="scientific">Lecanicillium saksenae</name>
    <dbReference type="NCBI Taxonomy" id="468837"/>
    <lineage>
        <taxon>Eukaryota</taxon>
        <taxon>Fungi</taxon>
        <taxon>Dikarya</taxon>
        <taxon>Ascomycota</taxon>
        <taxon>Pezizomycotina</taxon>
        <taxon>Sordariomycetes</taxon>
        <taxon>Hypocreomycetidae</taxon>
        <taxon>Hypocreales</taxon>
        <taxon>Cordycipitaceae</taxon>
        <taxon>Lecanicillium</taxon>
    </lineage>
</organism>
<protein>
    <submittedName>
        <fullName evidence="1">Uncharacterized protein</fullName>
    </submittedName>
</protein>
<evidence type="ECO:0000313" key="1">
    <source>
        <dbReference type="EMBL" id="KAJ3488777.1"/>
    </source>
</evidence>
<sequence length="109" mass="11814">MKLVAIASLFFIAASAGAVSRRQDAPQLNFEELFINNCAGDIYDKCPKEAEALQPYITGDKKDIDVSQLLEIASQVAKNKDCKASLRNCAGEIVKQAIIQLLTENPADA</sequence>
<gene>
    <name evidence="1" type="ORF">NLG97_g6130</name>
</gene>
<comment type="caution">
    <text evidence="1">The sequence shown here is derived from an EMBL/GenBank/DDBJ whole genome shotgun (WGS) entry which is preliminary data.</text>
</comment>
<proteinExistence type="predicted"/>
<dbReference type="EMBL" id="JANAKD010000770">
    <property type="protein sequence ID" value="KAJ3488777.1"/>
    <property type="molecule type" value="Genomic_DNA"/>
</dbReference>